<comment type="caution">
    <text evidence="3">The sequence shown here is derived from an EMBL/GenBank/DDBJ whole genome shotgun (WGS) entry which is preliminary data.</text>
</comment>
<dbReference type="Pfam" id="PF04857">
    <property type="entry name" value="CAF1"/>
    <property type="match status" value="1"/>
</dbReference>
<keyword evidence="4" id="KW-1185">Reference proteome</keyword>
<dbReference type="GO" id="GO:0000175">
    <property type="term" value="F:3'-5'-RNA exonuclease activity"/>
    <property type="evidence" value="ECO:0007669"/>
    <property type="project" value="TreeGrafter"/>
</dbReference>
<organism evidence="3 4">
    <name type="scientific">Malus domestica</name>
    <name type="common">Apple</name>
    <name type="synonym">Pyrus malus</name>
    <dbReference type="NCBI Taxonomy" id="3750"/>
    <lineage>
        <taxon>Eukaryota</taxon>
        <taxon>Viridiplantae</taxon>
        <taxon>Streptophyta</taxon>
        <taxon>Embryophyta</taxon>
        <taxon>Tracheophyta</taxon>
        <taxon>Spermatophyta</taxon>
        <taxon>Magnoliopsida</taxon>
        <taxon>eudicotyledons</taxon>
        <taxon>Gunneridae</taxon>
        <taxon>Pentapetalae</taxon>
        <taxon>rosids</taxon>
        <taxon>fabids</taxon>
        <taxon>Rosales</taxon>
        <taxon>Rosaceae</taxon>
        <taxon>Amygdaloideae</taxon>
        <taxon>Maleae</taxon>
        <taxon>Malus</taxon>
    </lineage>
</organism>
<dbReference type="SUPFAM" id="SSF53098">
    <property type="entry name" value="Ribonuclease H-like"/>
    <property type="match status" value="1"/>
</dbReference>
<dbReference type="AlphaFoldDB" id="A0A498IWT7"/>
<proteinExistence type="inferred from homology"/>
<dbReference type="InterPro" id="IPR036397">
    <property type="entry name" value="RNaseH_sf"/>
</dbReference>
<dbReference type="InterPro" id="IPR012337">
    <property type="entry name" value="RNaseH-like_sf"/>
</dbReference>
<evidence type="ECO:0000256" key="2">
    <source>
        <dbReference type="ARBA" id="ARBA00008372"/>
    </source>
</evidence>
<evidence type="ECO:0000313" key="3">
    <source>
        <dbReference type="EMBL" id="RXH87879.1"/>
    </source>
</evidence>
<evidence type="ECO:0000313" key="4">
    <source>
        <dbReference type="Proteomes" id="UP000290289"/>
    </source>
</evidence>
<dbReference type="PANTHER" id="PTHR15092">
    <property type="entry name" value="POLY A -SPECIFIC RIBONUCLEASE/TARGET OF EGR1, MEMBER 1"/>
    <property type="match status" value="1"/>
</dbReference>
<dbReference type="EMBL" id="RDQH01000336">
    <property type="protein sequence ID" value="RXH87879.1"/>
    <property type="molecule type" value="Genomic_DNA"/>
</dbReference>
<accession>A0A498IWT7</accession>
<protein>
    <submittedName>
        <fullName evidence="3">Uncharacterized protein</fullName>
    </submittedName>
</protein>
<dbReference type="STRING" id="3750.A0A498IWT7"/>
<dbReference type="InterPro" id="IPR036010">
    <property type="entry name" value="2Fe-2S_ferredoxin-like_sf"/>
</dbReference>
<sequence>MASLPPQIRRRFLSTTTTNVSRKWAVKEVTKSNFSESLEEFKNHLSSSDFVAVSLQKTGSHRAPWHRPQPFDTVDTSYRKAKYAAERFQLLQFAACPFTLRASKLTLHPYNFVLFPRDELKMGMPTYSFSAQTSHLTSMAEEGFDFNACIYNGISYLSRAQESAAKVWIGNPAASSYVTNTSSTHTIADTVFVERIKSRVTHWKTAFKSTKKDDALLSSLRKVVMRSEMYGTRPCMDLDVCSERQVQLALEMLKEFSDDLVPLIIPAKGGGTQAVRVVLTSSKEDRELFERELQNLEEEQNKRVRGFREVIDLISASQKPVVSHNSLNDFTVIHSEFLSPLPTNVDEFVGSLRSVFPHILDVSHLMKNIPAAISYLNNHYFTPIDMEISPQENEGNIHNLCVVKMCYFFAKLCSILKISENAMVSNNALLDPALEEYTNISNPCSDNPQESTNGDIRVWTKNMRKVSCDHLLFLWGFRNGMTAGMLKSLLHKSHAVFSEEFDVRLVDKSCAIVVFWQPALSQTFLDAVSSEEICDSLREIVSEGLRASNYETYNRVCRLGLWEADLAESMDKALEDSDCLMEANSSTYSKDIYWSSDSTINFDDLLRHSQILHRLPSLSLISRSSASSTSPSSSTHSAKVSDRIVKLFAIDVDGRKREVVGLSGHTLLKALAQSGLIEPASHRLEDIDACSAECEVNIAQEWFDKLPPRSYDEEYVLKRNSRARVLNKHSRLGCQVVLTPELQGMVVAVPEAKPWDIP</sequence>
<dbReference type="SUPFAM" id="SSF54292">
    <property type="entry name" value="2Fe-2S ferredoxin-like"/>
    <property type="match status" value="1"/>
</dbReference>
<gene>
    <name evidence="3" type="ORF">DVH24_034779</name>
</gene>
<dbReference type="Proteomes" id="UP000290289">
    <property type="component" value="Chromosome 10"/>
</dbReference>
<comment type="cofactor">
    <cofactor evidence="1">
        <name>a divalent metal cation</name>
        <dbReference type="ChEBI" id="CHEBI:60240"/>
    </cofactor>
</comment>
<dbReference type="PANTHER" id="PTHR15092:SF42">
    <property type="entry name" value="POLY(A)-SPECIFIC RIBONUCLEASE PARN-LIKE"/>
    <property type="match status" value="1"/>
</dbReference>
<comment type="similarity">
    <text evidence="2">Belongs to the CAF1 family.</text>
</comment>
<dbReference type="InterPro" id="IPR051181">
    <property type="entry name" value="CAF1_poly(A)_ribonucleases"/>
</dbReference>
<evidence type="ECO:0000256" key="1">
    <source>
        <dbReference type="ARBA" id="ARBA00001968"/>
    </source>
</evidence>
<dbReference type="InterPro" id="IPR012675">
    <property type="entry name" value="Beta-grasp_dom_sf"/>
</dbReference>
<dbReference type="Gene3D" id="3.30.420.10">
    <property type="entry name" value="Ribonuclease H-like superfamily/Ribonuclease H"/>
    <property type="match status" value="2"/>
</dbReference>
<dbReference type="GO" id="GO:0003723">
    <property type="term" value="F:RNA binding"/>
    <property type="evidence" value="ECO:0007669"/>
    <property type="project" value="TreeGrafter"/>
</dbReference>
<name>A0A498IWT7_MALDO</name>
<reference evidence="3 4" key="1">
    <citation type="submission" date="2018-10" db="EMBL/GenBank/DDBJ databases">
        <title>A high-quality apple genome assembly.</title>
        <authorList>
            <person name="Hu J."/>
        </authorList>
    </citation>
    <scope>NUCLEOTIDE SEQUENCE [LARGE SCALE GENOMIC DNA]</scope>
    <source>
        <strain evidence="4">cv. HFTH1</strain>
        <tissue evidence="3">Young leaf</tissue>
    </source>
</reference>
<dbReference type="Gene3D" id="3.10.20.30">
    <property type="match status" value="1"/>
</dbReference>
<dbReference type="GO" id="GO:0051536">
    <property type="term" value="F:iron-sulfur cluster binding"/>
    <property type="evidence" value="ECO:0007669"/>
    <property type="project" value="InterPro"/>
</dbReference>
<dbReference type="InterPro" id="IPR006941">
    <property type="entry name" value="RNase_CAF1"/>
</dbReference>